<evidence type="ECO:0000256" key="7">
    <source>
        <dbReference type="ARBA" id="ARBA00023136"/>
    </source>
</evidence>
<comment type="caution">
    <text evidence="10">The sequence shown here is derived from an EMBL/GenBank/DDBJ whole genome shotgun (WGS) entry which is preliminary data.</text>
</comment>
<keyword evidence="3 8" id="KW-0813">Transport</keyword>
<evidence type="ECO:0000313" key="11">
    <source>
        <dbReference type="Proteomes" id="UP000050326"/>
    </source>
</evidence>
<evidence type="ECO:0000313" key="10">
    <source>
        <dbReference type="EMBL" id="KPU43680.1"/>
    </source>
</evidence>
<dbReference type="InterPro" id="IPR013525">
    <property type="entry name" value="ABC2_TM"/>
</dbReference>
<feature type="transmembrane region" description="Helical" evidence="8">
    <location>
        <begin position="148"/>
        <end position="170"/>
    </location>
</feature>
<dbReference type="GO" id="GO:0005886">
    <property type="term" value="C:plasma membrane"/>
    <property type="evidence" value="ECO:0007669"/>
    <property type="project" value="UniProtKB-SubCell"/>
</dbReference>
<name>A0A0N8NT29_9CLOT</name>
<keyword evidence="6 8" id="KW-1133">Transmembrane helix</keyword>
<accession>A0A0N8NT29</accession>
<dbReference type="OrthoDB" id="9794365at2"/>
<feature type="domain" description="ABC transmembrane type-2" evidence="9">
    <location>
        <begin position="35"/>
        <end position="258"/>
    </location>
</feature>
<dbReference type="PROSITE" id="PS51012">
    <property type="entry name" value="ABC_TM2"/>
    <property type="match status" value="1"/>
</dbReference>
<organism evidence="10 11">
    <name type="scientific">Oxobacter pfennigii</name>
    <dbReference type="NCBI Taxonomy" id="36849"/>
    <lineage>
        <taxon>Bacteria</taxon>
        <taxon>Bacillati</taxon>
        <taxon>Bacillota</taxon>
        <taxon>Clostridia</taxon>
        <taxon>Eubacteriales</taxon>
        <taxon>Clostridiaceae</taxon>
        <taxon>Oxobacter</taxon>
    </lineage>
</organism>
<dbReference type="InterPro" id="IPR047817">
    <property type="entry name" value="ABC2_TM_bact-type"/>
</dbReference>
<evidence type="ECO:0000256" key="1">
    <source>
        <dbReference type="ARBA" id="ARBA00004651"/>
    </source>
</evidence>
<evidence type="ECO:0000259" key="9">
    <source>
        <dbReference type="PROSITE" id="PS51012"/>
    </source>
</evidence>
<reference evidence="10 11" key="1">
    <citation type="submission" date="2015-09" db="EMBL/GenBank/DDBJ databases">
        <title>Genome sequence of Oxobacter pfennigii DSM 3222.</title>
        <authorList>
            <person name="Poehlein A."/>
            <person name="Bengelsdorf F.R."/>
            <person name="Schiel-Bengelsdorf B."/>
            <person name="Duerre P."/>
            <person name="Daniel R."/>
        </authorList>
    </citation>
    <scope>NUCLEOTIDE SEQUENCE [LARGE SCALE GENOMIC DNA]</scope>
    <source>
        <strain evidence="10 11">DSM 3222</strain>
    </source>
</reference>
<sequence>MNGLKQLFKEIWMNRRVIISLAKNDFKTRFSGSFFGIIWGFVQPIVTILLFWFVFQVGFRSSSIEDVPFICWLASGLIPWFYFSDAWTNSGNCFFEYSFLVKKVMFKTSVLPIVKIISSLFVHIILVFFLLLIYSFYGYFPKLIYLQIIYYSICVIALSLSLAFITASLAPFFKDILNIIGILIQFGMWLTPIMWDFKMLPEKLRILFSINPMYYVVQGYRDTLIYNIPFWHHPYETICFWIITCLLFILGAILYKKLKLHFADVL</sequence>
<dbReference type="AlphaFoldDB" id="A0A0N8NT29"/>
<comment type="subcellular location">
    <subcellularLocation>
        <location evidence="1 8">Cell membrane</location>
        <topology evidence="1 8">Multi-pass membrane protein</topology>
    </subcellularLocation>
</comment>
<evidence type="ECO:0000256" key="8">
    <source>
        <dbReference type="RuleBase" id="RU361157"/>
    </source>
</evidence>
<evidence type="ECO:0000256" key="2">
    <source>
        <dbReference type="ARBA" id="ARBA00007783"/>
    </source>
</evidence>
<evidence type="ECO:0000256" key="6">
    <source>
        <dbReference type="ARBA" id="ARBA00022989"/>
    </source>
</evidence>
<keyword evidence="5 8" id="KW-0812">Transmembrane</keyword>
<dbReference type="GO" id="GO:0015920">
    <property type="term" value="P:lipopolysaccharide transport"/>
    <property type="evidence" value="ECO:0007669"/>
    <property type="project" value="TreeGrafter"/>
</dbReference>
<feature type="transmembrane region" description="Helical" evidence="8">
    <location>
        <begin position="176"/>
        <end position="195"/>
    </location>
</feature>
<keyword evidence="11" id="KW-1185">Reference proteome</keyword>
<comment type="similarity">
    <text evidence="2 8">Belongs to the ABC-2 integral membrane protein family.</text>
</comment>
<dbReference type="EMBL" id="LKET01000039">
    <property type="protein sequence ID" value="KPU43680.1"/>
    <property type="molecule type" value="Genomic_DNA"/>
</dbReference>
<dbReference type="STRING" id="36849.OXPF_31220"/>
<feature type="transmembrane region" description="Helical" evidence="8">
    <location>
        <begin position="113"/>
        <end position="136"/>
    </location>
</feature>
<dbReference type="PATRIC" id="fig|36849.3.peg.3308"/>
<keyword evidence="7 8" id="KW-0472">Membrane</keyword>
<gene>
    <name evidence="10" type="primary">tagG</name>
    <name evidence="10" type="ORF">OXPF_31220</name>
</gene>
<feature type="transmembrane region" description="Helical" evidence="8">
    <location>
        <begin position="67"/>
        <end position="83"/>
    </location>
</feature>
<dbReference type="PANTHER" id="PTHR30413:SF10">
    <property type="entry name" value="CAPSULE POLYSACCHARIDE EXPORT INNER-MEMBRANE PROTEIN CTRC"/>
    <property type="match status" value="1"/>
</dbReference>
<dbReference type="RefSeq" id="WP_054876106.1">
    <property type="nucleotide sequence ID" value="NZ_LKET01000039.1"/>
</dbReference>
<dbReference type="GO" id="GO:0140359">
    <property type="term" value="F:ABC-type transporter activity"/>
    <property type="evidence" value="ECO:0007669"/>
    <property type="project" value="InterPro"/>
</dbReference>
<evidence type="ECO:0000256" key="4">
    <source>
        <dbReference type="ARBA" id="ARBA00022475"/>
    </source>
</evidence>
<dbReference type="Proteomes" id="UP000050326">
    <property type="component" value="Unassembled WGS sequence"/>
</dbReference>
<keyword evidence="4 8" id="KW-1003">Cell membrane</keyword>
<dbReference type="Pfam" id="PF01061">
    <property type="entry name" value="ABC2_membrane"/>
    <property type="match status" value="1"/>
</dbReference>
<evidence type="ECO:0000256" key="3">
    <source>
        <dbReference type="ARBA" id="ARBA00022448"/>
    </source>
</evidence>
<feature type="transmembrane region" description="Helical" evidence="8">
    <location>
        <begin position="34"/>
        <end position="55"/>
    </location>
</feature>
<feature type="transmembrane region" description="Helical" evidence="8">
    <location>
        <begin position="238"/>
        <end position="255"/>
    </location>
</feature>
<proteinExistence type="inferred from homology"/>
<evidence type="ECO:0000256" key="5">
    <source>
        <dbReference type="ARBA" id="ARBA00022692"/>
    </source>
</evidence>
<protein>
    <recommendedName>
        <fullName evidence="8">Transport permease protein</fullName>
    </recommendedName>
</protein>
<dbReference type="PANTHER" id="PTHR30413">
    <property type="entry name" value="INNER MEMBRANE TRANSPORT PERMEASE"/>
    <property type="match status" value="1"/>
</dbReference>